<keyword evidence="2" id="KW-0472">Membrane</keyword>
<feature type="compositionally biased region" description="Low complexity" evidence="1">
    <location>
        <begin position="227"/>
        <end position="236"/>
    </location>
</feature>
<feature type="region of interest" description="Disordered" evidence="1">
    <location>
        <begin position="193"/>
        <end position="236"/>
    </location>
</feature>
<evidence type="ECO:0000313" key="7">
    <source>
        <dbReference type="Proteomes" id="UP000326702"/>
    </source>
</evidence>
<organism evidence="6 7">
    <name type="scientific">Luteimicrobium xylanilyticum</name>
    <dbReference type="NCBI Taxonomy" id="1133546"/>
    <lineage>
        <taxon>Bacteria</taxon>
        <taxon>Bacillati</taxon>
        <taxon>Actinomycetota</taxon>
        <taxon>Actinomycetes</taxon>
        <taxon>Micrococcales</taxon>
        <taxon>Luteimicrobium</taxon>
    </lineage>
</organism>
<reference evidence="6 7" key="1">
    <citation type="submission" date="2019-10" db="EMBL/GenBank/DDBJ databases">
        <title>Genome sequence of Luteimicrobium xylanilyticum HY-24.</title>
        <authorList>
            <person name="Kim D.Y."/>
            <person name="Park H.-Y."/>
        </authorList>
    </citation>
    <scope>NUCLEOTIDE SEQUENCE [LARGE SCALE GENOMIC DNA]</scope>
    <source>
        <strain evidence="6 7">HY-24</strain>
    </source>
</reference>
<dbReference type="Gene3D" id="2.40.50.100">
    <property type="match status" value="1"/>
</dbReference>
<dbReference type="Pfam" id="PF25967">
    <property type="entry name" value="RND-MFP_C"/>
    <property type="match status" value="1"/>
</dbReference>
<dbReference type="Proteomes" id="UP000326702">
    <property type="component" value="Chromosome"/>
</dbReference>
<protein>
    <submittedName>
        <fullName evidence="6">Serine-rich adhesin for platelets</fullName>
    </submittedName>
</protein>
<evidence type="ECO:0000259" key="5">
    <source>
        <dbReference type="Pfam" id="PF25990"/>
    </source>
</evidence>
<feature type="domain" description="CzcB-like barrel-sandwich hybrid" evidence="4">
    <location>
        <begin position="85"/>
        <end position="196"/>
    </location>
</feature>
<dbReference type="GO" id="GO:0015562">
    <property type="term" value="F:efflux transmembrane transporter activity"/>
    <property type="evidence" value="ECO:0007669"/>
    <property type="project" value="TreeGrafter"/>
</dbReference>
<dbReference type="EMBL" id="CP045529">
    <property type="protein sequence ID" value="QFU96779.1"/>
    <property type="molecule type" value="Genomic_DNA"/>
</dbReference>
<dbReference type="InterPro" id="IPR058627">
    <property type="entry name" value="MdtA-like_C"/>
</dbReference>
<feature type="domain" description="YknX-like beta-barrel" evidence="5">
    <location>
        <begin position="250"/>
        <end position="323"/>
    </location>
</feature>
<proteinExistence type="predicted"/>
<evidence type="ECO:0000256" key="1">
    <source>
        <dbReference type="SAM" id="MobiDB-lite"/>
    </source>
</evidence>
<feature type="region of interest" description="Disordered" evidence="1">
    <location>
        <begin position="391"/>
        <end position="451"/>
    </location>
</feature>
<feature type="compositionally biased region" description="Low complexity" evidence="1">
    <location>
        <begin position="195"/>
        <end position="209"/>
    </location>
</feature>
<dbReference type="InterPro" id="IPR058647">
    <property type="entry name" value="BSH_CzcB-like"/>
</dbReference>
<feature type="transmembrane region" description="Helical" evidence="2">
    <location>
        <begin position="16"/>
        <end position="37"/>
    </location>
</feature>
<dbReference type="Pfam" id="PF25973">
    <property type="entry name" value="BSH_CzcB"/>
    <property type="match status" value="1"/>
</dbReference>
<dbReference type="Pfam" id="PF25990">
    <property type="entry name" value="Beta-barrel_YknX"/>
    <property type="match status" value="1"/>
</dbReference>
<keyword evidence="7" id="KW-1185">Reference proteome</keyword>
<dbReference type="Gene3D" id="2.40.30.170">
    <property type="match status" value="1"/>
</dbReference>
<feature type="compositionally biased region" description="Polar residues" evidence="1">
    <location>
        <begin position="391"/>
        <end position="403"/>
    </location>
</feature>
<dbReference type="AlphaFoldDB" id="A0A5P9Q5Z1"/>
<evidence type="ECO:0000259" key="3">
    <source>
        <dbReference type="Pfam" id="PF25967"/>
    </source>
</evidence>
<keyword evidence="2" id="KW-0812">Transmembrane</keyword>
<dbReference type="Gene3D" id="1.10.287.470">
    <property type="entry name" value="Helix hairpin bin"/>
    <property type="match status" value="1"/>
</dbReference>
<evidence type="ECO:0000256" key="2">
    <source>
        <dbReference type="SAM" id="Phobius"/>
    </source>
</evidence>
<dbReference type="OrthoDB" id="5141338at2"/>
<name>A0A5P9Q5Z1_9MICO</name>
<dbReference type="PANTHER" id="PTHR30469">
    <property type="entry name" value="MULTIDRUG RESISTANCE PROTEIN MDTA"/>
    <property type="match status" value="1"/>
</dbReference>
<accession>A0A5P9Q5Z1</accession>
<gene>
    <name evidence="6" type="ORF">KDY119_00269</name>
</gene>
<sequence length="451" mass="44106">MGAVIHRVWARPRGRALTVGIVAAILVAAGIVCWLVLRPADDASASPSIKQVTQTATVGTSTFEKSVSATGTLTPTVDDDVSFGASGTVTSVKVAEGDTVKKGDVLATIDTLQLKADLLSAKADLATAKADLASAEDANDGTDAAEQQVDAKEAAVKVAQAAEDDAEDAMDAATLKAPAAGLVTAVNVAKGDAVTGSSGSSASGSSSGSGSTGGSSSSGGMGGGSGSSSSSSSSTSSTAAFTIVGTSSWEVAVSVGEDDVENVAKGDQVELTGDDLSDTVFGTVSSVGLLPSTSSGSVTYPVTVKVTGSPKGLHDGVSVTAKIVYERRSDVLSVPSAAITTTDGTSTVEVVGDDGKTTKTTVTVGETSGQNVEITKGLTEGQKIQYTQTVFTPGSTSNRNGTNQQNGELPGFGGGEGGGRGYGGYGGGNQGGGGQDGPPAGFGGGQRGGGQ</sequence>
<keyword evidence="2" id="KW-1133">Transmembrane helix</keyword>
<dbReference type="Gene3D" id="6.20.50.140">
    <property type="match status" value="1"/>
</dbReference>
<feature type="domain" description="Multidrug resistance protein MdtA-like C-terminal permuted SH3" evidence="3">
    <location>
        <begin position="330"/>
        <end position="383"/>
    </location>
</feature>
<evidence type="ECO:0000313" key="6">
    <source>
        <dbReference type="EMBL" id="QFU96779.1"/>
    </source>
</evidence>
<dbReference type="PANTHER" id="PTHR30469:SF33">
    <property type="entry name" value="SLR1207 PROTEIN"/>
    <property type="match status" value="1"/>
</dbReference>
<dbReference type="RefSeq" id="WP_153021828.1">
    <property type="nucleotide sequence ID" value="NZ_BAABIH010000013.1"/>
</dbReference>
<feature type="compositionally biased region" description="Gly residues" evidence="1">
    <location>
        <begin position="410"/>
        <end position="451"/>
    </location>
</feature>
<dbReference type="SUPFAM" id="SSF111369">
    <property type="entry name" value="HlyD-like secretion proteins"/>
    <property type="match status" value="1"/>
</dbReference>
<feature type="compositionally biased region" description="Gly residues" evidence="1">
    <location>
        <begin position="210"/>
        <end position="226"/>
    </location>
</feature>
<dbReference type="GO" id="GO:1990281">
    <property type="term" value="C:efflux pump complex"/>
    <property type="evidence" value="ECO:0007669"/>
    <property type="project" value="TreeGrafter"/>
</dbReference>
<dbReference type="InterPro" id="IPR058636">
    <property type="entry name" value="Beta-barrel_YknX"/>
</dbReference>
<evidence type="ECO:0000259" key="4">
    <source>
        <dbReference type="Pfam" id="PF25973"/>
    </source>
</evidence>
<dbReference type="KEGG" id="lxl:KDY119_00269"/>